<sequence length="486" mass="57636">MLETKCQKLLDELNGKTVMVEEIKTKSEMFDAVKLKASNYEEEARKCQSELELVKRSLDIAREEKETLNLELTNLKQQVELLKNDKMYLTKEIENNSNKSSKNEDDILRLENKLKEMRKEKKTLYDKLLSTREESKTEYERSLQEEIQKLKEKTQKDLDIIKQNSQENYERENRMLKESKDGAEAQVEKLKRQVEDLKETNTNVMMEFRTLQSTLEKQISEIRTQANLKIFDNERLQVSLMEHAENLKQSKIESEIMKKKLDVLKTEYYSLQNSTGKKITELETTLSAVTKELNQYRDLERDLDKVIETYSPDYQEKDGHERILSELTALVPTNMGRRVKYSLYLARKVSDLEKQLTEKREKEKKDQSTISMLTERLNKMKKQFETSSKPYNYLVTSLEDKDREVELMRKEFKVIEKDLKHFKKENDKLKRTNIKLEQDLEKLLEQKSVTSKLRDLLVNMKQDQENFNPSAAVVSKFIRNGITERD</sequence>
<gene>
    <name evidence="2" type="primary">FM154</name>
    <name evidence="2" type="ORF">NAEGRDRAFT_73664</name>
</gene>
<evidence type="ECO:0000313" key="2">
    <source>
        <dbReference type="EMBL" id="EFC38637.1"/>
    </source>
</evidence>
<dbReference type="OMA" id="XVLTKEF"/>
<dbReference type="STRING" id="5762.D2VX94"/>
<keyword evidence="3" id="KW-1185">Reference proteome</keyword>
<dbReference type="AlphaFoldDB" id="D2VX94"/>
<dbReference type="RefSeq" id="XP_002671381.1">
    <property type="nucleotide sequence ID" value="XM_002671335.1"/>
</dbReference>
<dbReference type="PANTHER" id="PTHR18950">
    <property type="entry name" value="PROGESTERONE-INDUCED BLOCKING FACTOR 1"/>
    <property type="match status" value="1"/>
</dbReference>
<dbReference type="KEGG" id="ngr:NAEGRDRAFT_73664"/>
<dbReference type="GO" id="GO:0060271">
    <property type="term" value="P:cilium assembly"/>
    <property type="evidence" value="ECO:0007669"/>
    <property type="project" value="TreeGrafter"/>
</dbReference>
<keyword evidence="1" id="KW-0175">Coiled coil</keyword>
<dbReference type="EMBL" id="GG738906">
    <property type="protein sequence ID" value="EFC38637.1"/>
    <property type="molecule type" value="Genomic_DNA"/>
</dbReference>
<dbReference type="InParanoid" id="D2VX94"/>
<protein>
    <submittedName>
        <fullName evidence="2">Uncharacterized protein FM154</fullName>
    </submittedName>
</protein>
<reference evidence="2 3" key="1">
    <citation type="journal article" date="2010" name="Cell">
        <title>The genome of Naegleria gruberi illuminates early eukaryotic versatility.</title>
        <authorList>
            <person name="Fritz-Laylin L.K."/>
            <person name="Prochnik S.E."/>
            <person name="Ginger M.L."/>
            <person name="Dacks J.B."/>
            <person name="Carpenter M.L."/>
            <person name="Field M.C."/>
            <person name="Kuo A."/>
            <person name="Paredez A."/>
            <person name="Chapman J."/>
            <person name="Pham J."/>
            <person name="Shu S."/>
            <person name="Neupane R."/>
            <person name="Cipriano M."/>
            <person name="Mancuso J."/>
            <person name="Tu H."/>
            <person name="Salamov A."/>
            <person name="Lindquist E."/>
            <person name="Shapiro H."/>
            <person name="Lucas S."/>
            <person name="Grigoriev I.V."/>
            <person name="Cande W.Z."/>
            <person name="Fulton C."/>
            <person name="Rokhsar D.S."/>
            <person name="Dawson S.C."/>
        </authorList>
    </citation>
    <scope>NUCLEOTIDE SEQUENCE [LARGE SCALE GENOMIC DNA]</scope>
    <source>
        <strain evidence="2 3">NEG-M</strain>
    </source>
</reference>
<name>D2VX94_NAEGR</name>
<feature type="coiled-coil region" evidence="1">
    <location>
        <begin position="233"/>
        <end position="309"/>
    </location>
</feature>
<dbReference type="PANTHER" id="PTHR18950:SF0">
    <property type="entry name" value="PROGESTERONE IMMUNOMODULATORY BINDING FACTOR 1"/>
    <property type="match status" value="1"/>
</dbReference>
<organism evidence="3">
    <name type="scientific">Naegleria gruberi</name>
    <name type="common">Amoeba</name>
    <dbReference type="NCBI Taxonomy" id="5762"/>
    <lineage>
        <taxon>Eukaryota</taxon>
        <taxon>Discoba</taxon>
        <taxon>Heterolobosea</taxon>
        <taxon>Tetramitia</taxon>
        <taxon>Eutetramitia</taxon>
        <taxon>Vahlkampfiidae</taxon>
        <taxon>Naegleria</taxon>
    </lineage>
</organism>
<dbReference type="Proteomes" id="UP000006671">
    <property type="component" value="Unassembled WGS sequence"/>
</dbReference>
<evidence type="ECO:0000313" key="3">
    <source>
        <dbReference type="Proteomes" id="UP000006671"/>
    </source>
</evidence>
<dbReference type="eggNOG" id="ENOG502QRKC">
    <property type="taxonomic scope" value="Eukaryota"/>
</dbReference>
<feature type="coiled-coil region" evidence="1">
    <location>
        <begin position="398"/>
        <end position="446"/>
    </location>
</feature>
<dbReference type="OrthoDB" id="299638at2759"/>
<dbReference type="GO" id="GO:0005815">
    <property type="term" value="C:microtubule organizing center"/>
    <property type="evidence" value="ECO:0007669"/>
    <property type="project" value="TreeGrafter"/>
</dbReference>
<evidence type="ECO:0000256" key="1">
    <source>
        <dbReference type="SAM" id="Coils"/>
    </source>
</evidence>
<accession>D2VX94</accession>
<dbReference type="GeneID" id="8858034"/>
<feature type="coiled-coil region" evidence="1">
    <location>
        <begin position="30"/>
        <end position="207"/>
    </location>
</feature>
<dbReference type="VEuPathDB" id="AmoebaDB:NAEGRDRAFT_73664"/>
<dbReference type="InterPro" id="IPR026205">
    <property type="entry name" value="PIBF1"/>
</dbReference>
<proteinExistence type="predicted"/>